<gene>
    <name evidence="3" type="ORF">LIER_24367</name>
</gene>
<evidence type="ECO:0000256" key="1">
    <source>
        <dbReference type="SAM" id="MobiDB-lite"/>
    </source>
</evidence>
<reference evidence="3 4" key="1">
    <citation type="submission" date="2024-01" db="EMBL/GenBank/DDBJ databases">
        <title>The complete chloroplast genome sequence of Lithospermum erythrorhizon: insights into the phylogenetic relationship among Boraginaceae species and the maternal lineages of purple gromwells.</title>
        <authorList>
            <person name="Okada T."/>
            <person name="Watanabe K."/>
        </authorList>
    </citation>
    <scope>NUCLEOTIDE SEQUENCE [LARGE SCALE GENOMIC DNA]</scope>
</reference>
<keyword evidence="2" id="KW-0472">Membrane</keyword>
<evidence type="ECO:0000256" key="2">
    <source>
        <dbReference type="SAM" id="Phobius"/>
    </source>
</evidence>
<dbReference type="AlphaFoldDB" id="A0AAV3R324"/>
<name>A0AAV3R324_LITER</name>
<evidence type="ECO:0000313" key="3">
    <source>
        <dbReference type="EMBL" id="GAA0170006.1"/>
    </source>
</evidence>
<organism evidence="3 4">
    <name type="scientific">Lithospermum erythrorhizon</name>
    <name type="common">Purple gromwell</name>
    <name type="synonym">Lithospermum officinale var. erythrorhizon</name>
    <dbReference type="NCBI Taxonomy" id="34254"/>
    <lineage>
        <taxon>Eukaryota</taxon>
        <taxon>Viridiplantae</taxon>
        <taxon>Streptophyta</taxon>
        <taxon>Embryophyta</taxon>
        <taxon>Tracheophyta</taxon>
        <taxon>Spermatophyta</taxon>
        <taxon>Magnoliopsida</taxon>
        <taxon>eudicotyledons</taxon>
        <taxon>Gunneridae</taxon>
        <taxon>Pentapetalae</taxon>
        <taxon>asterids</taxon>
        <taxon>lamiids</taxon>
        <taxon>Boraginales</taxon>
        <taxon>Boraginaceae</taxon>
        <taxon>Boraginoideae</taxon>
        <taxon>Lithospermeae</taxon>
        <taxon>Lithospermum</taxon>
    </lineage>
</organism>
<evidence type="ECO:0000313" key="4">
    <source>
        <dbReference type="Proteomes" id="UP001454036"/>
    </source>
</evidence>
<proteinExistence type="predicted"/>
<protein>
    <submittedName>
        <fullName evidence="3">Uncharacterized protein</fullName>
    </submittedName>
</protein>
<feature type="transmembrane region" description="Helical" evidence="2">
    <location>
        <begin position="62"/>
        <end position="80"/>
    </location>
</feature>
<accession>A0AAV3R324</accession>
<feature type="region of interest" description="Disordered" evidence="1">
    <location>
        <begin position="238"/>
        <end position="278"/>
    </location>
</feature>
<keyword evidence="2" id="KW-1133">Transmembrane helix</keyword>
<dbReference type="Proteomes" id="UP001454036">
    <property type="component" value="Unassembled WGS sequence"/>
</dbReference>
<dbReference type="EMBL" id="BAABME010007061">
    <property type="protein sequence ID" value="GAA0170006.1"/>
    <property type="molecule type" value="Genomic_DNA"/>
</dbReference>
<sequence length="405" mass="45075">MMPISSRMGPHADVPIIKNSKDVILEPSKGKAAKEPPTLENVKEKTIAGLIIDYQLRQLMSFAWLALTVFQLACLAVGVLPNMTLFSTMYNVIHKGLLTYFQVASPSYSFLYTKKVDEVESSRWFNLWFLARGGFSDEVRAHWSLANTTLASEDYAKTQAEVEKLREGFPNALPHEVFCDRDVLIKARLTKGVDNFPRVTLLNLLLQKGVSGSCIMPHKVSFKVITSRKGPFARISKRKGISAQGPPSPPPADPVNSLIRDRVPSSEEAPASGSSRPLLPPGSYSVSVSPLLEVRYSLPSGVTVTEGAISRRDTPTTSLLLKNCMLKKEMEGVLHYSTPNELYDSFSHFQLKLFSSLKLSSISIIFCFNYIIFCFFRPQNVPMGYPWNGENLKNHGPVLKSTRVL</sequence>
<feature type="compositionally biased region" description="Low complexity" evidence="1">
    <location>
        <begin position="266"/>
        <end position="278"/>
    </location>
</feature>
<comment type="caution">
    <text evidence="3">The sequence shown here is derived from an EMBL/GenBank/DDBJ whole genome shotgun (WGS) entry which is preliminary data.</text>
</comment>
<feature type="transmembrane region" description="Helical" evidence="2">
    <location>
        <begin position="359"/>
        <end position="378"/>
    </location>
</feature>
<keyword evidence="2" id="KW-0812">Transmembrane</keyword>
<keyword evidence="4" id="KW-1185">Reference proteome</keyword>